<feature type="region of interest" description="Disordered" evidence="10">
    <location>
        <begin position="271"/>
        <end position="297"/>
    </location>
</feature>
<keyword evidence="8" id="KW-0807">Transducer</keyword>
<feature type="transmembrane region" description="Helical" evidence="11">
    <location>
        <begin position="215"/>
        <end position="235"/>
    </location>
</feature>
<keyword evidence="5" id="KW-0297">G-protein coupled receptor</keyword>
<keyword evidence="4 11" id="KW-1133">Transmembrane helix</keyword>
<feature type="transmembrane region" description="Helical" evidence="11">
    <location>
        <begin position="130"/>
        <end position="155"/>
    </location>
</feature>
<feature type="transmembrane region" description="Helical" evidence="11">
    <location>
        <begin position="83"/>
        <end position="102"/>
    </location>
</feature>
<dbReference type="PROSITE" id="PS50262">
    <property type="entry name" value="G_PROTEIN_RECEP_F1_2"/>
    <property type="match status" value="1"/>
</dbReference>
<evidence type="ECO:0000256" key="1">
    <source>
        <dbReference type="ARBA" id="ARBA00004141"/>
    </source>
</evidence>
<feature type="domain" description="G-protein coupled receptors family 1 profile" evidence="12">
    <location>
        <begin position="1"/>
        <end position="232"/>
    </location>
</feature>
<dbReference type="InterPro" id="IPR017452">
    <property type="entry name" value="GPCR_Rhodpsn_7TM"/>
</dbReference>
<keyword evidence="3 11" id="KW-0812">Transmembrane</keyword>
<evidence type="ECO:0000256" key="4">
    <source>
        <dbReference type="ARBA" id="ARBA00022989"/>
    </source>
</evidence>
<evidence type="ECO:0000313" key="14">
    <source>
        <dbReference type="RefSeq" id="XP_022250634.1"/>
    </source>
</evidence>
<keyword evidence="6 11" id="KW-0472">Membrane</keyword>
<evidence type="ECO:0000313" key="13">
    <source>
        <dbReference type="Proteomes" id="UP000694941"/>
    </source>
</evidence>
<dbReference type="InterPro" id="IPR000276">
    <property type="entry name" value="GPCR_Rhodpsn"/>
</dbReference>
<keyword evidence="9" id="KW-0716">Sensory transduction</keyword>
<keyword evidence="13" id="KW-1185">Reference proteome</keyword>
<dbReference type="PRINTS" id="PR00237">
    <property type="entry name" value="GPCRRHODOPSN"/>
</dbReference>
<accession>A0ABM1T428</accession>
<evidence type="ECO:0000256" key="9">
    <source>
        <dbReference type="ARBA" id="ARBA00023305"/>
    </source>
</evidence>
<evidence type="ECO:0000256" key="2">
    <source>
        <dbReference type="ARBA" id="ARBA00010663"/>
    </source>
</evidence>
<feature type="transmembrane region" description="Helical" evidence="11">
    <location>
        <begin position="176"/>
        <end position="203"/>
    </location>
</feature>
<evidence type="ECO:0000256" key="11">
    <source>
        <dbReference type="SAM" id="Phobius"/>
    </source>
</evidence>
<dbReference type="Proteomes" id="UP000694941">
    <property type="component" value="Unplaced"/>
</dbReference>
<evidence type="ECO:0000259" key="12">
    <source>
        <dbReference type="PROSITE" id="PS50262"/>
    </source>
</evidence>
<comment type="similarity">
    <text evidence="2">Belongs to the G-protein coupled receptor 1 family.</text>
</comment>
<evidence type="ECO:0000256" key="7">
    <source>
        <dbReference type="ARBA" id="ARBA00023170"/>
    </source>
</evidence>
<keyword evidence="7" id="KW-0675">Receptor</keyword>
<dbReference type="InterPro" id="IPR050125">
    <property type="entry name" value="GPCR_opsins"/>
</dbReference>
<dbReference type="PANTHER" id="PTHR24240">
    <property type="entry name" value="OPSIN"/>
    <property type="match status" value="1"/>
</dbReference>
<dbReference type="GeneID" id="106466862"/>
<evidence type="ECO:0000256" key="10">
    <source>
        <dbReference type="SAM" id="MobiDB-lite"/>
    </source>
</evidence>
<sequence length="297" mass="33179">MNLILLNMSVCDMTISVTGTPLTFVAAVYRRWIFGDLVCEVYGFAMSVVGMTQIGTLTAIAVERYIIMSKPYSSTRMTPKRSGLIIACTWFYSLGLCLPPLFGWSHYILEPPGIGCSVDWLSTTKNNVSYIIYLFTVGFAIPVSVMVFCYSHIIWKVRKAPRRTGKSHAERAEQRLTLMVATMIISTLTAWTPYAVVSLIMALGFSHVLGPLSTVSPAIFAKSSVVYNPIVYFFLNPQIQKAMMNCSKCYQTNIASQPQQEISLVTNNLTGRWNPTTENQSPLRSEQNASFLKRSNQ</sequence>
<dbReference type="Gene3D" id="1.20.1070.10">
    <property type="entry name" value="Rhodopsin 7-helix transmembrane proteins"/>
    <property type="match status" value="1"/>
</dbReference>
<dbReference type="SUPFAM" id="SSF81321">
    <property type="entry name" value="Family A G protein-coupled receptor-like"/>
    <property type="match status" value="1"/>
</dbReference>
<dbReference type="RefSeq" id="XP_022250634.1">
    <property type="nucleotide sequence ID" value="XM_022394926.1"/>
</dbReference>
<reference evidence="14" key="1">
    <citation type="submission" date="2025-08" db="UniProtKB">
        <authorList>
            <consortium name="RefSeq"/>
        </authorList>
    </citation>
    <scope>IDENTIFICATION</scope>
    <source>
        <tissue evidence="14">Muscle</tissue>
    </source>
</reference>
<evidence type="ECO:0000256" key="5">
    <source>
        <dbReference type="ARBA" id="ARBA00023040"/>
    </source>
</evidence>
<organism evidence="13 14">
    <name type="scientific">Limulus polyphemus</name>
    <name type="common">Atlantic horseshoe crab</name>
    <dbReference type="NCBI Taxonomy" id="6850"/>
    <lineage>
        <taxon>Eukaryota</taxon>
        <taxon>Metazoa</taxon>
        <taxon>Ecdysozoa</taxon>
        <taxon>Arthropoda</taxon>
        <taxon>Chelicerata</taxon>
        <taxon>Merostomata</taxon>
        <taxon>Xiphosura</taxon>
        <taxon>Limulidae</taxon>
        <taxon>Limulus</taxon>
    </lineage>
</organism>
<proteinExistence type="inferred from homology"/>
<evidence type="ECO:0000256" key="6">
    <source>
        <dbReference type="ARBA" id="ARBA00023136"/>
    </source>
</evidence>
<keyword evidence="9" id="KW-0844">Vision</keyword>
<evidence type="ECO:0000256" key="8">
    <source>
        <dbReference type="ARBA" id="ARBA00023224"/>
    </source>
</evidence>
<dbReference type="CDD" id="cd14969">
    <property type="entry name" value="7tmA_Opsins_type2_animals"/>
    <property type="match status" value="1"/>
</dbReference>
<feature type="transmembrane region" description="Helical" evidence="11">
    <location>
        <begin position="41"/>
        <end position="62"/>
    </location>
</feature>
<comment type="subcellular location">
    <subcellularLocation>
        <location evidence="1">Membrane</location>
        <topology evidence="1">Multi-pass membrane protein</topology>
    </subcellularLocation>
</comment>
<name>A0ABM1T428_LIMPO</name>
<gene>
    <name evidence="14" type="primary">LOC106466862</name>
</gene>
<evidence type="ECO:0000256" key="3">
    <source>
        <dbReference type="ARBA" id="ARBA00022692"/>
    </source>
</evidence>
<protein>
    <submittedName>
        <fullName evidence="14">Melanopsin-like</fullName>
    </submittedName>
</protein>
<dbReference type="Pfam" id="PF00001">
    <property type="entry name" value="7tm_1"/>
    <property type="match status" value="1"/>
</dbReference>